<reference evidence="1 2" key="1">
    <citation type="submission" date="2019-11" db="EMBL/GenBank/DDBJ databases">
        <title>Growth characteristics of pneumococcus vary with the chemical composition of the capsule and with environmental conditions.</title>
        <authorList>
            <person name="Tothpal A."/>
            <person name="Desobry K."/>
            <person name="Joshi S."/>
            <person name="Wyllie A.L."/>
            <person name="Weinberger D.M."/>
        </authorList>
    </citation>
    <scope>NUCLEOTIDE SEQUENCE [LARGE SCALE GENOMIC DNA]</scope>
    <source>
        <strain evidence="2">pnumococcus23A</strain>
    </source>
</reference>
<name>A0A6G2DXW1_STREE</name>
<gene>
    <name evidence="1" type="ORF">GM537_14120</name>
</gene>
<comment type="caution">
    <text evidence="1">The sequence shown here is derived from an EMBL/GenBank/DDBJ whole genome shotgun (WGS) entry which is preliminary data.</text>
</comment>
<sequence length="60" mass="7082">MTASDDTPTRDYELRAEVAHSARRTAEWDAQESRRLYALARDDLAEMQRVLMRERSLRTL</sequence>
<evidence type="ECO:0000313" key="1">
    <source>
        <dbReference type="EMBL" id="MTW25908.1"/>
    </source>
</evidence>
<feature type="non-terminal residue" evidence="1">
    <location>
        <position position="60"/>
    </location>
</feature>
<proteinExistence type="predicted"/>
<dbReference type="RefSeq" id="WP_155459816.1">
    <property type="nucleotide sequence ID" value="NZ_WNHS01000875.1"/>
</dbReference>
<dbReference type="AlphaFoldDB" id="A0A6G2DXW1"/>
<accession>A0A6G2DXW1</accession>
<organism evidence="1 2">
    <name type="scientific">Streptococcus pneumoniae</name>
    <dbReference type="NCBI Taxonomy" id="1313"/>
    <lineage>
        <taxon>Bacteria</taxon>
        <taxon>Bacillati</taxon>
        <taxon>Bacillota</taxon>
        <taxon>Bacilli</taxon>
        <taxon>Lactobacillales</taxon>
        <taxon>Streptococcaceae</taxon>
        <taxon>Streptococcus</taxon>
    </lineage>
</organism>
<dbReference type="EMBL" id="WNHS01000875">
    <property type="protein sequence ID" value="MTW25908.1"/>
    <property type="molecule type" value="Genomic_DNA"/>
</dbReference>
<evidence type="ECO:0000313" key="2">
    <source>
        <dbReference type="Proteomes" id="UP000490982"/>
    </source>
</evidence>
<protein>
    <submittedName>
        <fullName evidence="1">Uncharacterized protein</fullName>
    </submittedName>
</protein>
<dbReference type="Proteomes" id="UP000490982">
    <property type="component" value="Unassembled WGS sequence"/>
</dbReference>